<dbReference type="FunFam" id="3.30.730.10:FF:000001">
    <property type="entry name" value="Ethylene-responsive transcription factor 2"/>
    <property type="match status" value="1"/>
</dbReference>
<sequence length="611" mass="67038">MAAAIDIYSSGSNTPSVSLLDPLSEDLMKALQPFSTTPTGSLSGSPVSSDSSVSFSSFNPISAPFTQGFSPYNPTQMGLGCFFNYPNQTVPFTPHHRQQQLLTVSGSNPQRVNQFLSPKAVPMKQAANAAAPAKLYRGVRQRHWGKWVAEIRLPKNRTRLWLGTFDTAEEAALAYDKAAYKLRGESARLNFPSLKHHGAHVSGDFGHYKPLHSSVNAKLEAICQSLEISQKQGKTGETQKQGKTEALVPKSEVSQSGDGLIAYPALSSSSSEEDSFAGSPESDLTFLDFSEPSCWAESENLSLDKFPSLEIDWVILGQVKTGWVPIEILSIKSMSKPMDPYSIRIQNFFYLRGWGMFPTLTQKRGMLKAPCVFALEHAHNRQGVQLRADLSKSHTFCKPEPMASRFELCLSRGARKRQLPSKLPQEDGLGLHSNAILDYGLTNLRPSVHVHTGATGWCSLRLGVYHRYGNYGEPIRTDEQWGMRSPGASGGSPEWVSWHMTSPVDLQARPSCSLWRVLEVICKPPSLGLVDRDMILQLGRATGVEPACLPEFKTCWVALFGLEPRQHFLRPYGPSLLYGSLSILFSCAVNKIVGHIGSSSPGGSSSSEMSR</sequence>
<keyword evidence="6" id="KW-0804">Transcription</keyword>
<evidence type="ECO:0000313" key="11">
    <source>
        <dbReference type="EMBL" id="KAJ8446670.1"/>
    </source>
</evidence>
<dbReference type="InterPro" id="IPR051758">
    <property type="entry name" value="ERF/AP2-like"/>
</dbReference>
<evidence type="ECO:0000256" key="5">
    <source>
        <dbReference type="ARBA" id="ARBA00023159"/>
    </source>
</evidence>
<protein>
    <recommendedName>
        <fullName evidence="10">AP2/ERF domain-containing protein</fullName>
    </recommendedName>
</protein>
<feature type="region of interest" description="Disordered" evidence="9">
    <location>
        <begin position="230"/>
        <end position="249"/>
    </location>
</feature>
<dbReference type="SMART" id="SM00380">
    <property type="entry name" value="AP2"/>
    <property type="match status" value="1"/>
</dbReference>
<gene>
    <name evidence="11" type="ORF">Cgig2_002832</name>
</gene>
<dbReference type="InterPro" id="IPR036955">
    <property type="entry name" value="AP2/ERF_dom_sf"/>
</dbReference>
<dbReference type="GO" id="GO:0005634">
    <property type="term" value="C:nucleus"/>
    <property type="evidence" value="ECO:0007669"/>
    <property type="project" value="UniProtKB-SubCell"/>
</dbReference>
<keyword evidence="4" id="KW-0238">DNA-binding</keyword>
<evidence type="ECO:0000256" key="7">
    <source>
        <dbReference type="ARBA" id="ARBA00023242"/>
    </source>
</evidence>
<dbReference type="PRINTS" id="PR00367">
    <property type="entry name" value="ETHRSPELEMNT"/>
</dbReference>
<evidence type="ECO:0000256" key="9">
    <source>
        <dbReference type="SAM" id="MobiDB-lite"/>
    </source>
</evidence>
<evidence type="ECO:0000256" key="4">
    <source>
        <dbReference type="ARBA" id="ARBA00023125"/>
    </source>
</evidence>
<dbReference type="GO" id="GO:0003700">
    <property type="term" value="F:DNA-binding transcription factor activity"/>
    <property type="evidence" value="ECO:0007669"/>
    <property type="project" value="InterPro"/>
</dbReference>
<dbReference type="PANTHER" id="PTHR31657">
    <property type="entry name" value="ETHYLENE-RESPONSIVE TRANSCRIPTION FACTOR ERF061"/>
    <property type="match status" value="1"/>
</dbReference>
<feature type="compositionally biased region" description="Low complexity" evidence="9">
    <location>
        <begin position="230"/>
        <end position="245"/>
    </location>
</feature>
<dbReference type="InterPro" id="IPR001471">
    <property type="entry name" value="AP2/ERF_dom"/>
</dbReference>
<evidence type="ECO:0000259" key="10">
    <source>
        <dbReference type="PROSITE" id="PS51032"/>
    </source>
</evidence>
<evidence type="ECO:0000256" key="2">
    <source>
        <dbReference type="ARBA" id="ARBA00022745"/>
    </source>
</evidence>
<dbReference type="Pfam" id="PF00847">
    <property type="entry name" value="AP2"/>
    <property type="match status" value="1"/>
</dbReference>
<evidence type="ECO:0000256" key="8">
    <source>
        <dbReference type="ARBA" id="ARBA00024343"/>
    </source>
</evidence>
<keyword evidence="5" id="KW-0010">Activator</keyword>
<keyword evidence="7" id="KW-0539">Nucleus</keyword>
<keyword evidence="3" id="KW-0805">Transcription regulation</keyword>
<dbReference type="PANTHER" id="PTHR31657:SF73">
    <property type="entry name" value="OS02G0752800 PROTEIN"/>
    <property type="match status" value="1"/>
</dbReference>
<evidence type="ECO:0000313" key="12">
    <source>
        <dbReference type="Proteomes" id="UP001153076"/>
    </source>
</evidence>
<dbReference type="InterPro" id="IPR016177">
    <property type="entry name" value="DNA-bd_dom_sf"/>
</dbReference>
<dbReference type="EMBL" id="JAKOGI010000051">
    <property type="protein sequence ID" value="KAJ8446670.1"/>
    <property type="molecule type" value="Genomic_DNA"/>
</dbReference>
<dbReference type="CDD" id="cd00018">
    <property type="entry name" value="AP2"/>
    <property type="match status" value="1"/>
</dbReference>
<dbReference type="Proteomes" id="UP001153076">
    <property type="component" value="Unassembled WGS sequence"/>
</dbReference>
<dbReference type="SUPFAM" id="SSF54171">
    <property type="entry name" value="DNA-binding domain"/>
    <property type="match status" value="1"/>
</dbReference>
<dbReference type="GO" id="GO:0009873">
    <property type="term" value="P:ethylene-activated signaling pathway"/>
    <property type="evidence" value="ECO:0007669"/>
    <property type="project" value="UniProtKB-KW"/>
</dbReference>
<comment type="similarity">
    <text evidence="8">Belongs to the AP2/ERF transcription factor family. ERF subfamily.</text>
</comment>
<proteinExistence type="inferred from homology"/>
<comment type="caution">
    <text evidence="11">The sequence shown here is derived from an EMBL/GenBank/DDBJ whole genome shotgun (WGS) entry which is preliminary data.</text>
</comment>
<reference evidence="11" key="1">
    <citation type="submission" date="2022-04" db="EMBL/GenBank/DDBJ databases">
        <title>Carnegiea gigantea Genome sequencing and assembly v2.</title>
        <authorList>
            <person name="Copetti D."/>
            <person name="Sanderson M.J."/>
            <person name="Burquez A."/>
            <person name="Wojciechowski M.F."/>
        </authorList>
    </citation>
    <scope>NUCLEOTIDE SEQUENCE</scope>
    <source>
        <strain evidence="11">SGP5-SGP5p</strain>
        <tissue evidence="11">Aerial part</tissue>
    </source>
</reference>
<organism evidence="11 12">
    <name type="scientific">Carnegiea gigantea</name>
    <dbReference type="NCBI Taxonomy" id="171969"/>
    <lineage>
        <taxon>Eukaryota</taxon>
        <taxon>Viridiplantae</taxon>
        <taxon>Streptophyta</taxon>
        <taxon>Embryophyta</taxon>
        <taxon>Tracheophyta</taxon>
        <taxon>Spermatophyta</taxon>
        <taxon>Magnoliopsida</taxon>
        <taxon>eudicotyledons</taxon>
        <taxon>Gunneridae</taxon>
        <taxon>Pentapetalae</taxon>
        <taxon>Caryophyllales</taxon>
        <taxon>Cactineae</taxon>
        <taxon>Cactaceae</taxon>
        <taxon>Cactoideae</taxon>
        <taxon>Echinocereeae</taxon>
        <taxon>Carnegiea</taxon>
    </lineage>
</organism>
<accession>A0A9Q1QNL5</accession>
<dbReference type="AlphaFoldDB" id="A0A9Q1QNL5"/>
<comment type="subcellular location">
    <subcellularLocation>
        <location evidence="1">Nucleus</location>
    </subcellularLocation>
</comment>
<evidence type="ECO:0000256" key="3">
    <source>
        <dbReference type="ARBA" id="ARBA00023015"/>
    </source>
</evidence>
<name>A0A9Q1QNL5_9CARY</name>
<dbReference type="PROSITE" id="PS51032">
    <property type="entry name" value="AP2_ERF"/>
    <property type="match status" value="1"/>
</dbReference>
<feature type="domain" description="AP2/ERF" evidence="10">
    <location>
        <begin position="135"/>
        <end position="192"/>
    </location>
</feature>
<keyword evidence="12" id="KW-1185">Reference proteome</keyword>
<evidence type="ECO:0000256" key="1">
    <source>
        <dbReference type="ARBA" id="ARBA00004123"/>
    </source>
</evidence>
<evidence type="ECO:0000256" key="6">
    <source>
        <dbReference type="ARBA" id="ARBA00023163"/>
    </source>
</evidence>
<dbReference type="OrthoDB" id="777519at2759"/>
<dbReference type="GO" id="GO:0000976">
    <property type="term" value="F:transcription cis-regulatory region binding"/>
    <property type="evidence" value="ECO:0007669"/>
    <property type="project" value="UniProtKB-ARBA"/>
</dbReference>
<dbReference type="Gene3D" id="3.30.730.10">
    <property type="entry name" value="AP2/ERF domain"/>
    <property type="match status" value="1"/>
</dbReference>
<keyword evidence="2" id="KW-0936">Ethylene signaling pathway</keyword>